<reference evidence="1" key="1">
    <citation type="journal article" date="2021" name="J Fungi (Basel)">
        <title>Virulence traits and population genomics of the black yeast Aureobasidium melanogenum.</title>
        <authorList>
            <person name="Cernosa A."/>
            <person name="Sun X."/>
            <person name="Gostincar C."/>
            <person name="Fang C."/>
            <person name="Gunde-Cimerman N."/>
            <person name="Song Z."/>
        </authorList>
    </citation>
    <scope>NUCLEOTIDE SEQUENCE</scope>
    <source>
        <strain evidence="1">EXF-8016</strain>
    </source>
</reference>
<sequence>MGENSAEDLYAKVVELARSNATTDVSAFCKNIALGLQDNPPSTCYILSQQSRIEAVALTGPDAQQAITSSENSTSNCWPTLPKTNDLTKVFEYDHVAQLNQTVPWLRYTPLISVYWQ</sequence>
<reference evidence="1" key="2">
    <citation type="submission" date="2021-08" db="EMBL/GenBank/DDBJ databases">
        <authorList>
            <person name="Gostincar C."/>
            <person name="Sun X."/>
            <person name="Song Z."/>
            <person name="Gunde-Cimerman N."/>
        </authorList>
    </citation>
    <scope>NUCLEOTIDE SEQUENCE</scope>
    <source>
        <strain evidence="1">EXF-8016</strain>
    </source>
</reference>
<organism evidence="1 2">
    <name type="scientific">Aureobasidium melanogenum</name>
    <name type="common">Aureobasidium pullulans var. melanogenum</name>
    <dbReference type="NCBI Taxonomy" id="46634"/>
    <lineage>
        <taxon>Eukaryota</taxon>
        <taxon>Fungi</taxon>
        <taxon>Dikarya</taxon>
        <taxon>Ascomycota</taxon>
        <taxon>Pezizomycotina</taxon>
        <taxon>Dothideomycetes</taxon>
        <taxon>Dothideomycetidae</taxon>
        <taxon>Dothideales</taxon>
        <taxon>Saccotheciaceae</taxon>
        <taxon>Aureobasidium</taxon>
    </lineage>
</organism>
<protein>
    <submittedName>
        <fullName evidence="1">Uncharacterized protein</fullName>
    </submittedName>
</protein>
<proteinExistence type="predicted"/>
<comment type="caution">
    <text evidence="1">The sequence shown here is derived from an EMBL/GenBank/DDBJ whole genome shotgun (WGS) entry which is preliminary data.</text>
</comment>
<dbReference type="AlphaFoldDB" id="A0A9P8GK71"/>
<dbReference type="OrthoDB" id="4154404at2759"/>
<dbReference type="EMBL" id="JAHFYH010000024">
    <property type="protein sequence ID" value="KAH0223610.1"/>
    <property type="molecule type" value="Genomic_DNA"/>
</dbReference>
<dbReference type="Proteomes" id="UP000767238">
    <property type="component" value="Unassembled WGS sequence"/>
</dbReference>
<accession>A0A9P8GK71</accession>
<evidence type="ECO:0000313" key="2">
    <source>
        <dbReference type="Proteomes" id="UP000767238"/>
    </source>
</evidence>
<evidence type="ECO:0000313" key="1">
    <source>
        <dbReference type="EMBL" id="KAH0223610.1"/>
    </source>
</evidence>
<name>A0A9P8GK71_AURME</name>
<gene>
    <name evidence="1" type="ORF">KCV03_g4196</name>
</gene>
<feature type="non-terminal residue" evidence="1">
    <location>
        <position position="117"/>
    </location>
</feature>